<evidence type="ECO:0000256" key="3">
    <source>
        <dbReference type="ARBA" id="ARBA00022763"/>
    </source>
</evidence>
<dbReference type="InterPro" id="IPR014017">
    <property type="entry name" value="DNA_helicase_UvrD-like_C"/>
</dbReference>
<dbReference type="GO" id="GO:0004527">
    <property type="term" value="F:exonuclease activity"/>
    <property type="evidence" value="ECO:0007669"/>
    <property type="project" value="UniProtKB-KW"/>
</dbReference>
<dbReference type="InterPro" id="IPR011604">
    <property type="entry name" value="PDDEXK-like_dom_sf"/>
</dbReference>
<keyword evidence="6" id="KW-0269">Exonuclease</keyword>
<dbReference type="EMBL" id="VSSQ01015702">
    <property type="protein sequence ID" value="MPM56327.1"/>
    <property type="molecule type" value="Genomic_DNA"/>
</dbReference>
<keyword evidence="2" id="KW-0547">Nucleotide-binding</keyword>
<keyword evidence="9" id="KW-0234">DNA repair</keyword>
<name>A0A645ATC8_9ZZZZ</name>
<dbReference type="GO" id="GO:0005829">
    <property type="term" value="C:cytosol"/>
    <property type="evidence" value="ECO:0007669"/>
    <property type="project" value="TreeGrafter"/>
</dbReference>
<dbReference type="GO" id="GO:0003677">
    <property type="term" value="F:DNA binding"/>
    <property type="evidence" value="ECO:0007669"/>
    <property type="project" value="UniProtKB-KW"/>
</dbReference>
<reference evidence="13" key="1">
    <citation type="submission" date="2019-08" db="EMBL/GenBank/DDBJ databases">
        <authorList>
            <person name="Kucharzyk K."/>
            <person name="Murdoch R.W."/>
            <person name="Higgins S."/>
            <person name="Loffler F."/>
        </authorList>
    </citation>
    <scope>NUCLEOTIDE SEQUENCE</scope>
</reference>
<proteinExistence type="predicted"/>
<accession>A0A645ATC8</accession>
<dbReference type="SUPFAM" id="SSF52980">
    <property type="entry name" value="Restriction endonuclease-like"/>
    <property type="match status" value="1"/>
</dbReference>
<dbReference type="Gene3D" id="3.90.320.10">
    <property type="match status" value="1"/>
</dbReference>
<keyword evidence="3" id="KW-0227">DNA damage</keyword>
<evidence type="ECO:0000256" key="6">
    <source>
        <dbReference type="ARBA" id="ARBA00022839"/>
    </source>
</evidence>
<dbReference type="Gene3D" id="3.40.50.300">
    <property type="entry name" value="P-loop containing nucleotide triphosphate hydrolases"/>
    <property type="match status" value="1"/>
</dbReference>
<evidence type="ECO:0000256" key="4">
    <source>
        <dbReference type="ARBA" id="ARBA00022801"/>
    </source>
</evidence>
<dbReference type="PANTHER" id="PTHR11070">
    <property type="entry name" value="UVRD / RECB / PCRA DNA HELICASE FAMILY MEMBER"/>
    <property type="match status" value="1"/>
</dbReference>
<keyword evidence="7" id="KW-0067">ATP-binding</keyword>
<dbReference type="GO" id="GO:0005524">
    <property type="term" value="F:ATP binding"/>
    <property type="evidence" value="ECO:0007669"/>
    <property type="project" value="UniProtKB-KW"/>
</dbReference>
<evidence type="ECO:0000259" key="11">
    <source>
        <dbReference type="Pfam" id="PF12705"/>
    </source>
</evidence>
<dbReference type="InterPro" id="IPR038726">
    <property type="entry name" value="PDDEXK_AddAB-type"/>
</dbReference>
<protein>
    <submittedName>
        <fullName evidence="13">ATP-dependent helicase/nuclease subunit A</fullName>
        <ecNumber evidence="13">3.1.-.-</ecNumber>
    </submittedName>
</protein>
<dbReference type="PANTHER" id="PTHR11070:SF48">
    <property type="entry name" value="ATP-DEPENDENT HELICASE_NUCLEASE SUBUNIT A"/>
    <property type="match status" value="1"/>
</dbReference>
<dbReference type="AlphaFoldDB" id="A0A645ATC8"/>
<dbReference type="SUPFAM" id="SSF52540">
    <property type="entry name" value="P-loop containing nucleoside triphosphate hydrolases"/>
    <property type="match status" value="1"/>
</dbReference>
<dbReference type="InterPro" id="IPR000212">
    <property type="entry name" value="DNA_helicase_UvrD/REP"/>
</dbReference>
<evidence type="ECO:0000313" key="13">
    <source>
        <dbReference type="EMBL" id="MPM56327.1"/>
    </source>
</evidence>
<gene>
    <name evidence="13" type="primary">addA_21</name>
    <name evidence="13" type="ORF">SDC9_103129</name>
</gene>
<dbReference type="GO" id="GO:0000725">
    <property type="term" value="P:recombinational repair"/>
    <property type="evidence" value="ECO:0007669"/>
    <property type="project" value="TreeGrafter"/>
</dbReference>
<evidence type="ECO:0000256" key="1">
    <source>
        <dbReference type="ARBA" id="ARBA00022722"/>
    </source>
</evidence>
<sequence length="493" mass="55187">MSVERLLWRIYNELNALGVFGAMDRGEERKENLIALTEHAENFEANGCRGLFLFLEQLQKLIDSDRAPATRGKSDAGGVRLMSVHKSKGLEFPIVLLCDLDRAFSRMDFDTTVLVHPELGLGPRRVDLDRRIHYPTMARRALEGKLRRENQSEEQRILYVAMTRPKEKLILLHSLYHAQSKLKQLASLAACPVPPETAAICRSYGEWLLLPLLCRPEAKPLRDLAGVEPENFYAGDENTWQVFIHDSEDFQEVSEAKEESEESGAQNDADLSLLELAYPYEAATRFPAKRTATQLKGREKDEEASENAPRPTVLRPLDQPRFRQAGGELTPTERGTAAHLALQYLDFSNPDAAGQVAALAKKRLLSREQADSVDIAQLKALLSSPLGEEIRRGKNILREYPFTVLIPATELDGDAGDDQVLLQGVVDCCFETEAGLTVVDFKTDRVFGEEVARRAEHYRPQLAAYGAALERVLAKKVVRKALYFLASGEMVSL</sequence>
<dbReference type="Pfam" id="PF13361">
    <property type="entry name" value="UvrD_C"/>
    <property type="match status" value="1"/>
</dbReference>
<feature type="region of interest" description="Disordered" evidence="10">
    <location>
        <begin position="289"/>
        <end position="314"/>
    </location>
</feature>
<keyword evidence="1" id="KW-0540">Nuclease</keyword>
<evidence type="ECO:0000256" key="9">
    <source>
        <dbReference type="ARBA" id="ARBA00023204"/>
    </source>
</evidence>
<feature type="domain" description="UvrD-like helicase C-terminal" evidence="12">
    <location>
        <begin position="29"/>
        <end position="172"/>
    </location>
</feature>
<feature type="domain" description="PD-(D/E)XK endonuclease-like" evidence="11">
    <location>
        <begin position="326"/>
        <end position="485"/>
    </location>
</feature>
<dbReference type="InterPro" id="IPR027417">
    <property type="entry name" value="P-loop_NTPase"/>
</dbReference>
<keyword evidence="8" id="KW-0238">DNA-binding</keyword>
<comment type="caution">
    <text evidence="13">The sequence shown here is derived from an EMBL/GenBank/DDBJ whole genome shotgun (WGS) entry which is preliminary data.</text>
</comment>
<evidence type="ECO:0000256" key="10">
    <source>
        <dbReference type="SAM" id="MobiDB-lite"/>
    </source>
</evidence>
<dbReference type="GO" id="GO:0043138">
    <property type="term" value="F:3'-5' DNA helicase activity"/>
    <property type="evidence" value="ECO:0007669"/>
    <property type="project" value="TreeGrafter"/>
</dbReference>
<evidence type="ECO:0000256" key="8">
    <source>
        <dbReference type="ARBA" id="ARBA00023125"/>
    </source>
</evidence>
<evidence type="ECO:0000259" key="12">
    <source>
        <dbReference type="Pfam" id="PF13361"/>
    </source>
</evidence>
<dbReference type="InterPro" id="IPR011335">
    <property type="entry name" value="Restrct_endonuc-II-like"/>
</dbReference>
<dbReference type="EC" id="3.1.-.-" evidence="13"/>
<dbReference type="Pfam" id="PF12705">
    <property type="entry name" value="PDDEXK_1"/>
    <property type="match status" value="1"/>
</dbReference>
<keyword evidence="5 13" id="KW-0347">Helicase</keyword>
<dbReference type="GO" id="GO:0033202">
    <property type="term" value="C:DNA helicase complex"/>
    <property type="evidence" value="ECO:0007669"/>
    <property type="project" value="TreeGrafter"/>
</dbReference>
<organism evidence="13">
    <name type="scientific">bioreactor metagenome</name>
    <dbReference type="NCBI Taxonomy" id="1076179"/>
    <lineage>
        <taxon>unclassified sequences</taxon>
        <taxon>metagenomes</taxon>
        <taxon>ecological metagenomes</taxon>
    </lineage>
</organism>
<evidence type="ECO:0000256" key="2">
    <source>
        <dbReference type="ARBA" id="ARBA00022741"/>
    </source>
</evidence>
<evidence type="ECO:0000256" key="5">
    <source>
        <dbReference type="ARBA" id="ARBA00022806"/>
    </source>
</evidence>
<evidence type="ECO:0000256" key="7">
    <source>
        <dbReference type="ARBA" id="ARBA00022840"/>
    </source>
</evidence>
<keyword evidence="4 13" id="KW-0378">Hydrolase</keyword>